<evidence type="ECO:0000256" key="5">
    <source>
        <dbReference type="PIRSR" id="PIRSR622684-1"/>
    </source>
</evidence>
<dbReference type="PRINTS" id="PR00704">
    <property type="entry name" value="CALPAIN"/>
</dbReference>
<dbReference type="OrthoDB" id="424753at2759"/>
<feature type="active site" evidence="5 6">
    <location>
        <position position="216"/>
    </location>
</feature>
<evidence type="ECO:0000256" key="6">
    <source>
        <dbReference type="PROSITE-ProRule" id="PRU00239"/>
    </source>
</evidence>
<feature type="domain" description="Calpain catalytic" evidence="7">
    <location>
        <begin position="164"/>
        <end position="456"/>
    </location>
</feature>
<dbReference type="InterPro" id="IPR001300">
    <property type="entry name" value="Peptidase_C2_calpain_cat"/>
</dbReference>
<dbReference type="PROSITE" id="PS50203">
    <property type="entry name" value="CALPAIN_CAT"/>
    <property type="match status" value="1"/>
</dbReference>
<dbReference type="GO" id="GO:0006508">
    <property type="term" value="P:proteolysis"/>
    <property type="evidence" value="ECO:0007669"/>
    <property type="project" value="UniProtKB-KW"/>
</dbReference>
<comment type="similarity">
    <text evidence="1">Belongs to the peptidase C2 family.</text>
</comment>
<evidence type="ECO:0000313" key="9">
    <source>
        <dbReference type="Proteomes" id="UP000184330"/>
    </source>
</evidence>
<keyword evidence="3 6" id="KW-0378">Hydrolase</keyword>
<evidence type="ECO:0000256" key="1">
    <source>
        <dbReference type="ARBA" id="ARBA00007623"/>
    </source>
</evidence>
<evidence type="ECO:0000313" key="8">
    <source>
        <dbReference type="EMBL" id="CZR66874.1"/>
    </source>
</evidence>
<reference evidence="8 9" key="1">
    <citation type="submission" date="2016-03" db="EMBL/GenBank/DDBJ databases">
        <authorList>
            <person name="Ploux O."/>
        </authorList>
    </citation>
    <scope>NUCLEOTIDE SEQUENCE [LARGE SCALE GENOMIC DNA]</scope>
    <source>
        <strain evidence="8 9">UAMH 11012</strain>
    </source>
</reference>
<dbReference type="AlphaFoldDB" id="A0A1L7XPC4"/>
<dbReference type="EMBL" id="FJOG01000040">
    <property type="protein sequence ID" value="CZR66874.1"/>
    <property type="molecule type" value="Genomic_DNA"/>
</dbReference>
<keyword evidence="9" id="KW-1185">Reference proteome</keyword>
<evidence type="ECO:0000259" key="7">
    <source>
        <dbReference type="PROSITE" id="PS50203"/>
    </source>
</evidence>
<proteinExistence type="inferred from homology"/>
<dbReference type="PANTHER" id="PTHR10183:SF379">
    <property type="entry name" value="CALPAIN-5"/>
    <property type="match status" value="1"/>
</dbReference>
<name>A0A1L7XPC4_9HELO</name>
<dbReference type="Proteomes" id="UP000184330">
    <property type="component" value="Unassembled WGS sequence"/>
</dbReference>
<evidence type="ECO:0000256" key="2">
    <source>
        <dbReference type="ARBA" id="ARBA00022670"/>
    </source>
</evidence>
<dbReference type="Pfam" id="PF00648">
    <property type="entry name" value="Peptidase_C2"/>
    <property type="match status" value="1"/>
</dbReference>
<keyword evidence="2 6" id="KW-0645">Protease</keyword>
<dbReference type="PANTHER" id="PTHR10183">
    <property type="entry name" value="CALPAIN"/>
    <property type="match status" value="1"/>
</dbReference>
<dbReference type="InterPro" id="IPR022684">
    <property type="entry name" value="Calpain_cysteine_protease"/>
</dbReference>
<dbReference type="SUPFAM" id="SSF54001">
    <property type="entry name" value="Cysteine proteinases"/>
    <property type="match status" value="1"/>
</dbReference>
<feature type="active site" evidence="5 6">
    <location>
        <position position="405"/>
    </location>
</feature>
<gene>
    <name evidence="8" type="ORF">PAC_16775</name>
</gene>
<dbReference type="STRING" id="576137.A0A1L7XPC4"/>
<organism evidence="8 9">
    <name type="scientific">Phialocephala subalpina</name>
    <dbReference type="NCBI Taxonomy" id="576137"/>
    <lineage>
        <taxon>Eukaryota</taxon>
        <taxon>Fungi</taxon>
        <taxon>Dikarya</taxon>
        <taxon>Ascomycota</taxon>
        <taxon>Pezizomycotina</taxon>
        <taxon>Leotiomycetes</taxon>
        <taxon>Helotiales</taxon>
        <taxon>Mollisiaceae</taxon>
        <taxon>Phialocephala</taxon>
        <taxon>Phialocephala fortinii species complex</taxon>
    </lineage>
</organism>
<keyword evidence="4 6" id="KW-0788">Thiol protease</keyword>
<feature type="active site" evidence="5 6">
    <location>
        <position position="385"/>
    </location>
</feature>
<evidence type="ECO:0000256" key="4">
    <source>
        <dbReference type="ARBA" id="ARBA00022807"/>
    </source>
</evidence>
<protein>
    <recommendedName>
        <fullName evidence="7">Calpain catalytic domain-containing protein</fullName>
    </recommendedName>
</protein>
<dbReference type="Gene3D" id="3.90.70.10">
    <property type="entry name" value="Cysteine proteinases"/>
    <property type="match status" value="1"/>
</dbReference>
<dbReference type="GO" id="GO:0004198">
    <property type="term" value="F:calcium-dependent cysteine-type endopeptidase activity"/>
    <property type="evidence" value="ECO:0007669"/>
    <property type="project" value="InterPro"/>
</dbReference>
<evidence type="ECO:0000256" key="3">
    <source>
        <dbReference type="ARBA" id="ARBA00022801"/>
    </source>
</evidence>
<accession>A0A1L7XPC4</accession>
<dbReference type="InterPro" id="IPR038765">
    <property type="entry name" value="Papain-like_cys_pep_sf"/>
</dbReference>
<sequence>MAAPAQTVSGTAPDIVTGLPASDPAPKNLNIGAINPYALAEVVLGKKLDWSDPKTANLVSDALETNYNELFDPKFNSPIYAGLKLNPNGTTEIAKPAEITFIKNVDRLTPSFSSVKKVSDLEHFGIKDIASSPVQQAWLDKGKLNLVLEAPPSLNKKITNLSMPKSIFDLLSSTAHTGSGTSVAWTPSGYTWKDIGQFFKDSTQYNDPVQGALADCWLISALSAVAWADPYGIVERNRSTGTDDTSHTNAIQFYSQPGGRDAPSALVEATDAVVVDSSNNVLYCRSREGGEIWPDVYEKAFAKWTTQNTTDQPDITTLAYGDAAKACGQLMGKTPYYYDTSSRTPDQLWTIVRANSLSFKTITPMVAWTYGSGSQYSGSNIVANHAYTVLGWAFQGGKEYIVLRNPWGVTEPTGLNTYQGLLSFFDESFWRPINTIGNDGVFALEASAFKLYYAGIGGAK</sequence>